<dbReference type="SMART" id="SM01264">
    <property type="entry name" value="M16C_associated"/>
    <property type="match status" value="1"/>
</dbReference>
<evidence type="ECO:0000256" key="3">
    <source>
        <dbReference type="ARBA" id="ARBA00022723"/>
    </source>
</evidence>
<dbReference type="GO" id="GO:0004222">
    <property type="term" value="F:metalloendopeptidase activity"/>
    <property type="evidence" value="ECO:0007669"/>
    <property type="project" value="TreeGrafter"/>
</dbReference>
<dbReference type="STRING" id="1121455.SAMN02745728_00467"/>
<dbReference type="RefSeq" id="WP_072696147.1">
    <property type="nucleotide sequence ID" value="NZ_FRDI01000003.1"/>
</dbReference>
<dbReference type="PANTHER" id="PTHR43016">
    <property type="entry name" value="PRESEQUENCE PROTEASE"/>
    <property type="match status" value="1"/>
</dbReference>
<dbReference type="Pfam" id="PF08367">
    <property type="entry name" value="M16C_assoc"/>
    <property type="match status" value="1"/>
</dbReference>
<evidence type="ECO:0000256" key="5">
    <source>
        <dbReference type="ARBA" id="ARBA00022833"/>
    </source>
</evidence>
<protein>
    <submittedName>
        <fullName evidence="8">Pre-sequence protease. Metallo peptidase. MEROPS family M16C</fullName>
    </submittedName>
</protein>
<evidence type="ECO:0000256" key="2">
    <source>
        <dbReference type="ARBA" id="ARBA00022670"/>
    </source>
</evidence>
<dbReference type="GO" id="GO:0016485">
    <property type="term" value="P:protein processing"/>
    <property type="evidence" value="ECO:0007669"/>
    <property type="project" value="TreeGrafter"/>
</dbReference>
<dbReference type="InterPro" id="IPR011765">
    <property type="entry name" value="Pept_M16_N"/>
</dbReference>
<dbReference type="EMBL" id="FRDI01000003">
    <property type="protein sequence ID" value="SHN53893.1"/>
    <property type="molecule type" value="Genomic_DNA"/>
</dbReference>
<name>A0A1M7S650_9BACT</name>
<keyword evidence="9" id="KW-1185">Reference proteome</keyword>
<keyword evidence="3" id="KW-0479">Metal-binding</keyword>
<accession>A0A1M7S650</accession>
<evidence type="ECO:0000313" key="9">
    <source>
        <dbReference type="Proteomes" id="UP000186469"/>
    </source>
</evidence>
<dbReference type="InterPro" id="IPR011249">
    <property type="entry name" value="Metalloenz_LuxS/M16"/>
</dbReference>
<dbReference type="FunFam" id="3.30.830.10:FF:000034">
    <property type="entry name" value="presequence protease 1, chloroplastic/mitochondrial"/>
    <property type="match status" value="1"/>
</dbReference>
<sequence>MNTHGFELIFERKVPEINSLARLWKHKKSGAELLSLQNSDENKVFGVTFRTPPKDSTGVPHILEHSVLCGSKKYPVKEPFVELLKGSLQTFLNAFTYPDKTCYPVASTNLADFYNLVDVYLDAVFYPRISEDIFKQEGWHLEVDEKTKDLSYKGVVYNEMKGVFSSPDSLLSRQAQQALFPDTPYGVESGGDPENIPDLTYKQFKEFHESYYHPSNARFYFWGDDNEDKRLELLDNLLKEFNIQSVDSHIPLQKHFKTPRLIESSYAVEPDNADNNKAFVSMNWLLANTSNLELNFALRMLEHILLGLPASPLRKALLESGLGEDVIDDGLETELRQLCFSVGLKGIDPNKASEVELLIMDTLAELAEEGINTQAIEAAFNTIEFSLREKNTGRFPVGLAVMLQSLTNWLYDQDPLAPLEYEQHLNKIKQKLNSDPRYFEGLIKEYFLENNHYATVLLLPDTEYLKRVQEKEEKRLKKIAEKLKSQDLEKVAKDAEHLKILQETPDNEADLAKIPRLSVADLPLKNKEIVIQSQNDSNIELYFHPQPSSGIVYLNIAFKLNGVKAEQIPLLTILGRALTEMGTKKRSFLDFNLDIASKTGGINAGASFFTNLNNKAQQPYFIVSGKATLTHVKELYALIEELLTEPNFDDAELLGRMLLEEKAKEEHSLIPSGHIAVLNRVKAGLSTQGWLEDQASGLSYLFKLRQMTNNNPTSLVNSLKELLQTILKTPGMAINITAEAEQKDKLTTITREFIANLPKTKQNLTLDNWTSEQLPTQEALLVPAQVNYVAKGFDLFKLGYKYHGSMQVILKHLRTSWLWEKVRVQGGAYGAFCTFDRANGVFAQASYRDPNVPNTINVFDASAEYLASLKLSQDDLAKSIIGAIGELDTYLLPDAKGYSSFIRTLTGDNNSLRQQMRDEILSTTSKDFNALGEIMKSVKTSHTVALGGEEVKKLATAQNWIQTKVL</sequence>
<dbReference type="FunFam" id="3.30.830.10:FF:000009">
    <property type="entry name" value="Presequence protease, mitochondrial"/>
    <property type="match status" value="1"/>
</dbReference>
<evidence type="ECO:0000313" key="8">
    <source>
        <dbReference type="EMBL" id="SHN53893.1"/>
    </source>
</evidence>
<dbReference type="GO" id="GO:0046872">
    <property type="term" value="F:metal ion binding"/>
    <property type="evidence" value="ECO:0007669"/>
    <property type="project" value="UniProtKB-KW"/>
</dbReference>
<comment type="cofactor">
    <cofactor evidence="1">
        <name>Zn(2+)</name>
        <dbReference type="ChEBI" id="CHEBI:29105"/>
    </cofactor>
</comment>
<dbReference type="Pfam" id="PF22516">
    <property type="entry name" value="PreP_C"/>
    <property type="match status" value="1"/>
</dbReference>
<dbReference type="InterPro" id="IPR013578">
    <property type="entry name" value="Peptidase_M16C_assoc"/>
</dbReference>
<dbReference type="OrthoDB" id="9762027at2"/>
<evidence type="ECO:0000256" key="4">
    <source>
        <dbReference type="ARBA" id="ARBA00022801"/>
    </source>
</evidence>
<reference evidence="8 9" key="1">
    <citation type="submission" date="2016-12" db="EMBL/GenBank/DDBJ databases">
        <authorList>
            <person name="Song W.-J."/>
            <person name="Kurnit D.M."/>
        </authorList>
    </citation>
    <scope>NUCLEOTIDE SEQUENCE [LARGE SCALE GENOMIC DNA]</scope>
    <source>
        <strain evidence="8 9">DSM 11393</strain>
    </source>
</reference>
<proteinExistence type="predicted"/>
<keyword evidence="5" id="KW-0862">Zinc</keyword>
<keyword evidence="4" id="KW-0378">Hydrolase</keyword>
<evidence type="ECO:0000259" key="7">
    <source>
        <dbReference type="SMART" id="SM01264"/>
    </source>
</evidence>
<dbReference type="Pfam" id="PF05193">
    <property type="entry name" value="Peptidase_M16_C"/>
    <property type="match status" value="1"/>
</dbReference>
<dbReference type="Pfam" id="PF00675">
    <property type="entry name" value="Peptidase_M16"/>
    <property type="match status" value="1"/>
</dbReference>
<dbReference type="PANTHER" id="PTHR43016:SF13">
    <property type="entry name" value="PRESEQUENCE PROTEASE, MITOCHONDRIAL"/>
    <property type="match status" value="1"/>
</dbReference>
<dbReference type="InterPro" id="IPR007863">
    <property type="entry name" value="Peptidase_M16_C"/>
</dbReference>
<dbReference type="SUPFAM" id="SSF63411">
    <property type="entry name" value="LuxS/MPP-like metallohydrolase"/>
    <property type="match status" value="4"/>
</dbReference>
<feature type="domain" description="Peptidase M16C associated" evidence="7">
    <location>
        <begin position="458"/>
        <end position="707"/>
    </location>
</feature>
<keyword evidence="6" id="KW-0482">Metalloprotease</keyword>
<organism evidence="8 9">
    <name type="scientific">Desulfovibrio litoralis DSM 11393</name>
    <dbReference type="NCBI Taxonomy" id="1121455"/>
    <lineage>
        <taxon>Bacteria</taxon>
        <taxon>Pseudomonadati</taxon>
        <taxon>Thermodesulfobacteriota</taxon>
        <taxon>Desulfovibrionia</taxon>
        <taxon>Desulfovibrionales</taxon>
        <taxon>Desulfovibrionaceae</taxon>
        <taxon>Desulfovibrio</taxon>
    </lineage>
</organism>
<gene>
    <name evidence="8" type="ORF">SAMN02745728_00467</name>
</gene>
<dbReference type="InterPro" id="IPR055130">
    <property type="entry name" value="PreP_C"/>
</dbReference>
<evidence type="ECO:0000256" key="6">
    <source>
        <dbReference type="ARBA" id="ARBA00023049"/>
    </source>
</evidence>
<dbReference type="Gene3D" id="3.30.830.10">
    <property type="entry name" value="Metalloenzyme, LuxS/M16 peptidase-like"/>
    <property type="match status" value="4"/>
</dbReference>
<keyword evidence="2 8" id="KW-0645">Protease</keyword>
<evidence type="ECO:0000256" key="1">
    <source>
        <dbReference type="ARBA" id="ARBA00001947"/>
    </source>
</evidence>
<dbReference type="Proteomes" id="UP000186469">
    <property type="component" value="Unassembled WGS sequence"/>
</dbReference>
<dbReference type="AlphaFoldDB" id="A0A1M7S650"/>